<dbReference type="Proteomes" id="UP000242642">
    <property type="component" value="Unassembled WGS sequence"/>
</dbReference>
<evidence type="ECO:0000256" key="6">
    <source>
        <dbReference type="ARBA" id="ARBA00022989"/>
    </source>
</evidence>
<keyword evidence="11" id="KW-1185">Reference proteome</keyword>
<dbReference type="InterPro" id="IPR003342">
    <property type="entry name" value="ArnT-like_N"/>
</dbReference>
<dbReference type="PANTHER" id="PTHR33908">
    <property type="entry name" value="MANNOSYLTRANSFERASE YKCB-RELATED"/>
    <property type="match status" value="1"/>
</dbReference>
<feature type="domain" description="ArnT-like N-terminal" evidence="9">
    <location>
        <begin position="9"/>
        <end position="254"/>
    </location>
</feature>
<evidence type="ECO:0000313" key="11">
    <source>
        <dbReference type="Proteomes" id="UP000242642"/>
    </source>
</evidence>
<dbReference type="Pfam" id="PF02366">
    <property type="entry name" value="PMT"/>
    <property type="match status" value="1"/>
</dbReference>
<keyword evidence="2" id="KW-1003">Cell membrane</keyword>
<evidence type="ECO:0000256" key="1">
    <source>
        <dbReference type="ARBA" id="ARBA00004651"/>
    </source>
</evidence>
<feature type="transmembrane region" description="Helical" evidence="8">
    <location>
        <begin position="116"/>
        <end position="136"/>
    </location>
</feature>
<dbReference type="EMBL" id="FOHV01000008">
    <property type="protein sequence ID" value="SET08430.1"/>
    <property type="molecule type" value="Genomic_DNA"/>
</dbReference>
<sequence length="586" mass="67052">MKIINHYFTLLISGIFFIIYIVPLNNRLLWQPDEVRYAAISKEMIDSGNWIVPHLLGLRYFEKPIAGYWLNAISQLIFGHSNFAVRFASVFSTMVTAFFIYKITLILLKSKQTAQYAVLIFLTSFLVFAVGTYSVLDPMLMMWITGAIYVYTKINQDAFNPIRAPHITTIIKSSRFTSIIGYGLIGFFCAMAVLTKGFLGVVIPVIILLPTSILIGQIYRDLRYCLITIFTLIAFCLPWALAIHAREPDYWHYFFWIEHIQRFAHDNAQHKAPFWYYMPIILLASLPWLGFLIQACFHCITNRNKPTSYWLLINWLWIPFIFFSIAKGKLLTYILVCMPALAITIAAYISYLIHKKNTIKALDTIGKFRLSELNKISPFTLNAIINISFGVLGIILLMLMISGFIPSLNLFSKHEFSKVGIGIIIFFSWSCFGGLTLLNKHRYWYLAAGCPLLLSLLFGFTVPDKIVDSKQPQSFIQDHLPLLTDSTVIVSDSIGVATALGYELSNPEIFLLNEKGELAYGLGYPDSQYRFIPQENLNNWLNEKRKHGSVAIVRLKKSNSLVQPSLPPASFVSEEHRFSLYWYDPF</sequence>
<feature type="transmembrane region" description="Helical" evidence="8">
    <location>
        <begin position="274"/>
        <end position="297"/>
    </location>
</feature>
<organism evidence="10 11">
    <name type="scientific">Thorsellia anophelis DSM 18579</name>
    <dbReference type="NCBI Taxonomy" id="1123402"/>
    <lineage>
        <taxon>Bacteria</taxon>
        <taxon>Pseudomonadati</taxon>
        <taxon>Pseudomonadota</taxon>
        <taxon>Gammaproteobacteria</taxon>
        <taxon>Enterobacterales</taxon>
        <taxon>Thorselliaceae</taxon>
        <taxon>Thorsellia</taxon>
    </lineage>
</organism>
<dbReference type="NCBIfam" id="NF009784">
    <property type="entry name" value="PRK13279.1"/>
    <property type="match status" value="1"/>
</dbReference>
<keyword evidence="5 8" id="KW-0812">Transmembrane</keyword>
<keyword evidence="7 8" id="KW-0472">Membrane</keyword>
<keyword evidence="6 8" id="KW-1133">Transmembrane helix</keyword>
<keyword evidence="4 10" id="KW-0808">Transferase</keyword>
<accession>A0A1I0BNA1</accession>
<comment type="subcellular location">
    <subcellularLocation>
        <location evidence="1">Cell membrane</location>
        <topology evidence="1">Multi-pass membrane protein</topology>
    </subcellularLocation>
</comment>
<evidence type="ECO:0000256" key="2">
    <source>
        <dbReference type="ARBA" id="ARBA00022475"/>
    </source>
</evidence>
<feature type="transmembrane region" description="Helical" evidence="8">
    <location>
        <begin position="309"/>
        <end position="326"/>
    </location>
</feature>
<feature type="transmembrane region" description="Helical" evidence="8">
    <location>
        <begin position="379"/>
        <end position="405"/>
    </location>
</feature>
<dbReference type="AlphaFoldDB" id="A0A1I0BNA1"/>
<dbReference type="RefSeq" id="WP_093318846.1">
    <property type="nucleotide sequence ID" value="NZ_FOHV01000008.1"/>
</dbReference>
<feature type="transmembrane region" description="Helical" evidence="8">
    <location>
        <begin position="7"/>
        <end position="24"/>
    </location>
</feature>
<feature type="transmembrane region" description="Helical" evidence="8">
    <location>
        <begin position="179"/>
        <end position="209"/>
    </location>
</feature>
<dbReference type="STRING" id="1123402.SAMN02583745_01334"/>
<evidence type="ECO:0000256" key="4">
    <source>
        <dbReference type="ARBA" id="ARBA00022679"/>
    </source>
</evidence>
<evidence type="ECO:0000256" key="5">
    <source>
        <dbReference type="ARBA" id="ARBA00022692"/>
    </source>
</evidence>
<feature type="transmembrane region" description="Helical" evidence="8">
    <location>
        <begin position="332"/>
        <end position="353"/>
    </location>
</feature>
<evidence type="ECO:0000313" key="10">
    <source>
        <dbReference type="EMBL" id="SET08430.1"/>
    </source>
</evidence>
<feature type="transmembrane region" description="Helical" evidence="8">
    <location>
        <begin position="221"/>
        <end position="241"/>
    </location>
</feature>
<feature type="transmembrane region" description="Helical" evidence="8">
    <location>
        <begin position="83"/>
        <end position="104"/>
    </location>
</feature>
<evidence type="ECO:0000256" key="3">
    <source>
        <dbReference type="ARBA" id="ARBA00022676"/>
    </source>
</evidence>
<gene>
    <name evidence="10" type="ORF">SAMN02583745_01334</name>
</gene>
<dbReference type="GO" id="GO:0005886">
    <property type="term" value="C:plasma membrane"/>
    <property type="evidence" value="ECO:0007669"/>
    <property type="project" value="UniProtKB-SubCell"/>
</dbReference>
<dbReference type="OrthoDB" id="9775035at2"/>
<dbReference type="GO" id="GO:0000030">
    <property type="term" value="F:mannosyltransferase activity"/>
    <property type="evidence" value="ECO:0007669"/>
    <property type="project" value="InterPro"/>
</dbReference>
<evidence type="ECO:0000256" key="8">
    <source>
        <dbReference type="SAM" id="Phobius"/>
    </source>
</evidence>
<dbReference type="GO" id="GO:0010041">
    <property type="term" value="P:response to iron(III) ion"/>
    <property type="evidence" value="ECO:0007669"/>
    <property type="project" value="TreeGrafter"/>
</dbReference>
<name>A0A1I0BNA1_9GAMM</name>
<evidence type="ECO:0000259" key="9">
    <source>
        <dbReference type="Pfam" id="PF02366"/>
    </source>
</evidence>
<dbReference type="GO" id="GO:0006493">
    <property type="term" value="P:protein O-linked glycosylation"/>
    <property type="evidence" value="ECO:0007669"/>
    <property type="project" value="InterPro"/>
</dbReference>
<dbReference type="InterPro" id="IPR050297">
    <property type="entry name" value="LipidA_mod_glycosyltrf_83"/>
</dbReference>
<dbReference type="PANTHER" id="PTHR33908:SF3">
    <property type="entry name" value="UNDECAPRENYL PHOSPHATE-ALPHA-4-AMINO-4-DEOXY-L-ARABINOSE ARABINOSYL TRANSFERASE"/>
    <property type="match status" value="1"/>
</dbReference>
<reference evidence="11" key="1">
    <citation type="submission" date="2016-10" db="EMBL/GenBank/DDBJ databases">
        <authorList>
            <person name="Varghese N."/>
            <person name="Submissions S."/>
        </authorList>
    </citation>
    <scope>NUCLEOTIDE SEQUENCE [LARGE SCALE GENOMIC DNA]</scope>
    <source>
        <strain evidence="11">DSM 18579</strain>
    </source>
</reference>
<evidence type="ECO:0000256" key="7">
    <source>
        <dbReference type="ARBA" id="ARBA00023136"/>
    </source>
</evidence>
<feature type="transmembrane region" description="Helical" evidence="8">
    <location>
        <begin position="443"/>
        <end position="462"/>
    </location>
</feature>
<proteinExistence type="predicted"/>
<dbReference type="GO" id="GO:0009103">
    <property type="term" value="P:lipopolysaccharide biosynthetic process"/>
    <property type="evidence" value="ECO:0007669"/>
    <property type="project" value="TreeGrafter"/>
</dbReference>
<feature type="transmembrane region" description="Helical" evidence="8">
    <location>
        <begin position="417"/>
        <end position="438"/>
    </location>
</feature>
<keyword evidence="3" id="KW-0328">Glycosyltransferase</keyword>
<dbReference type="GO" id="GO:0016763">
    <property type="term" value="F:pentosyltransferase activity"/>
    <property type="evidence" value="ECO:0007669"/>
    <property type="project" value="TreeGrafter"/>
</dbReference>
<protein>
    <submittedName>
        <fullName evidence="10">4-amino-4-deoxy-L-arabinose transferase</fullName>
    </submittedName>
</protein>